<sequence length="103" mass="11471">MSDPSQQHFNILLTFKINHSSEVAKQQELSGTIESELESKIKKQLPDAKCKKLSWNDIFGPPPEIRPQSLVARTLESKEIKDMGEPAPRIVLTYVKVSNPAGG</sequence>
<comment type="caution">
    <text evidence="2">The sequence shown here is derived from an EMBL/GenBank/DDBJ whole genome shotgun (WGS) entry which is preliminary data.</text>
</comment>
<reference evidence="3" key="1">
    <citation type="submission" date="2024-07" db="EMBL/GenBank/DDBJ databases">
        <title>Two chromosome-level genome assemblies of Korean endemic species Abeliophyllum distichum and Forsythia ovata (Oleaceae).</title>
        <authorList>
            <person name="Jang H."/>
        </authorList>
    </citation>
    <scope>NUCLEOTIDE SEQUENCE [LARGE SCALE GENOMIC DNA]</scope>
</reference>
<protein>
    <recommendedName>
        <fullName evidence="1">DUF4057 domain-containing protein</fullName>
    </recommendedName>
</protein>
<feature type="domain" description="DUF4057" evidence="1">
    <location>
        <begin position="21"/>
        <end position="103"/>
    </location>
</feature>
<evidence type="ECO:0000259" key="1">
    <source>
        <dbReference type="Pfam" id="PF13266"/>
    </source>
</evidence>
<dbReference type="Pfam" id="PF13266">
    <property type="entry name" value="DUF4057"/>
    <property type="match status" value="1"/>
</dbReference>
<organism evidence="2 3">
    <name type="scientific">Forsythia ovata</name>
    <dbReference type="NCBI Taxonomy" id="205694"/>
    <lineage>
        <taxon>Eukaryota</taxon>
        <taxon>Viridiplantae</taxon>
        <taxon>Streptophyta</taxon>
        <taxon>Embryophyta</taxon>
        <taxon>Tracheophyta</taxon>
        <taxon>Spermatophyta</taxon>
        <taxon>Magnoliopsida</taxon>
        <taxon>eudicotyledons</taxon>
        <taxon>Gunneridae</taxon>
        <taxon>Pentapetalae</taxon>
        <taxon>asterids</taxon>
        <taxon>lamiids</taxon>
        <taxon>Lamiales</taxon>
        <taxon>Oleaceae</taxon>
        <taxon>Forsythieae</taxon>
        <taxon>Forsythia</taxon>
    </lineage>
</organism>
<dbReference type="EMBL" id="JBFOLJ010000003">
    <property type="protein sequence ID" value="KAL2547765.1"/>
    <property type="molecule type" value="Genomic_DNA"/>
</dbReference>
<evidence type="ECO:0000313" key="2">
    <source>
        <dbReference type="EMBL" id="KAL2547765.1"/>
    </source>
</evidence>
<evidence type="ECO:0000313" key="3">
    <source>
        <dbReference type="Proteomes" id="UP001604277"/>
    </source>
</evidence>
<dbReference type="PANTHER" id="PTHR31132">
    <property type="entry name" value="N-LYSINE METHYLTRANSFERASE"/>
    <property type="match status" value="1"/>
</dbReference>
<name>A0ABD1WE57_9LAMI</name>
<dbReference type="Proteomes" id="UP001604277">
    <property type="component" value="Unassembled WGS sequence"/>
</dbReference>
<gene>
    <name evidence="2" type="ORF">Fot_09295</name>
</gene>
<proteinExistence type="predicted"/>
<keyword evidence="3" id="KW-1185">Reference proteome</keyword>
<dbReference type="InterPro" id="IPR025131">
    <property type="entry name" value="DUF4057"/>
</dbReference>
<accession>A0ABD1WE57</accession>
<dbReference type="AlphaFoldDB" id="A0ABD1WE57"/>
<dbReference type="PANTHER" id="PTHR31132:SF2">
    <property type="entry name" value="HEMATOLOGICAL_NEUROLOGICAL-LIKE PROTEIN"/>
    <property type="match status" value="1"/>
</dbReference>